<dbReference type="InterPro" id="IPR005797">
    <property type="entry name" value="Cyt_b/b6_N"/>
</dbReference>
<comment type="function">
    <text evidence="1 16">Component of the ubiquinol-cytochrome c reductase complex (complex III or cytochrome b-c1 complex) that is part of the mitochondrial respiratory chain. The b-c1 complex mediates electron transfer from ubiquinol to cytochrome c. Contributes to the generation of a proton gradient across the mitochondrial membrane that is then used for ATP synthesis.</text>
</comment>
<keyword evidence="6 16" id="KW-0679">Respiratory chain</keyword>
<dbReference type="SUPFAM" id="SSF81648">
    <property type="entry name" value="a domain/subunit of cytochrome bc1 complex (Ubiquinol-cytochrome c reductase)"/>
    <property type="match status" value="1"/>
</dbReference>
<feature type="domain" description="Cytochrome b/b6 C-terminal region profile" evidence="18">
    <location>
        <begin position="211"/>
        <end position="371"/>
    </location>
</feature>
<keyword evidence="10 16" id="KW-0249">Electron transport</keyword>
<dbReference type="GeneID" id="15332560"/>
<dbReference type="GO" id="GO:0006122">
    <property type="term" value="P:mitochondrial electron transport, ubiquinol to cytochrome c"/>
    <property type="evidence" value="ECO:0007669"/>
    <property type="project" value="TreeGrafter"/>
</dbReference>
<dbReference type="RefSeq" id="YP_007890319.1">
    <property type="nucleotide sequence ID" value="NC_021114.1"/>
</dbReference>
<dbReference type="PROSITE" id="PS51003">
    <property type="entry name" value="CYTB_CTER"/>
    <property type="match status" value="1"/>
</dbReference>
<keyword evidence="15 16" id="KW-0472">Membrane</keyword>
<dbReference type="InterPro" id="IPR005798">
    <property type="entry name" value="Cyt_b/b6_C"/>
</dbReference>
<keyword evidence="8 16" id="KW-0479">Metal-binding</keyword>
<evidence type="ECO:0000256" key="1">
    <source>
        <dbReference type="ARBA" id="ARBA00002566"/>
    </source>
</evidence>
<reference evidence="19" key="1">
    <citation type="journal article" date="2013" name="Mol. Biol. Evol.">
        <title>Mitochondrial DNA of Clathrina clathrus (Calcarea, Calcinea): Six Linear Chromosomes, Fragmented rRNAs, tRNA Editing, and a Novel Genetic Code.</title>
        <authorList>
            <person name="Lavrov D.V."/>
            <person name="Pett W."/>
            <person name="Voigt O."/>
            <person name="Worheide G."/>
            <person name="Forget L."/>
            <person name="Lang B.F."/>
            <person name="Kayal E."/>
        </authorList>
    </citation>
    <scope>NUCLEOTIDE SEQUENCE</scope>
</reference>
<evidence type="ECO:0000256" key="14">
    <source>
        <dbReference type="ARBA" id="ARBA00023128"/>
    </source>
</evidence>
<gene>
    <name evidence="19" type="primary">cob</name>
</gene>
<evidence type="ECO:0000256" key="10">
    <source>
        <dbReference type="ARBA" id="ARBA00022982"/>
    </source>
</evidence>
<dbReference type="InterPro" id="IPR027387">
    <property type="entry name" value="Cytb/b6-like_sf"/>
</dbReference>
<dbReference type="PANTHER" id="PTHR19271">
    <property type="entry name" value="CYTOCHROME B"/>
    <property type="match status" value="1"/>
</dbReference>
<evidence type="ECO:0000256" key="11">
    <source>
        <dbReference type="ARBA" id="ARBA00022989"/>
    </source>
</evidence>
<name>L0HSM7_CLACL</name>
<dbReference type="SUPFAM" id="SSF81342">
    <property type="entry name" value="Transmembrane di-heme cytochromes"/>
    <property type="match status" value="1"/>
</dbReference>
<dbReference type="GO" id="GO:0016491">
    <property type="term" value="F:oxidoreductase activity"/>
    <property type="evidence" value="ECO:0007669"/>
    <property type="project" value="UniProtKB-UniRule"/>
</dbReference>
<feature type="domain" description="Cytochrome b/b6 N-terminal region profile" evidence="17">
    <location>
        <begin position="1"/>
        <end position="210"/>
    </location>
</feature>
<protein>
    <recommendedName>
        <fullName evidence="3 16">Cytochrome b</fullName>
    </recommendedName>
</protein>
<dbReference type="GO" id="GO:0005743">
    <property type="term" value="C:mitochondrial inner membrane"/>
    <property type="evidence" value="ECO:0007669"/>
    <property type="project" value="UniProtKB-SubCell"/>
</dbReference>
<evidence type="ECO:0000256" key="2">
    <source>
        <dbReference type="ARBA" id="ARBA00004448"/>
    </source>
</evidence>
<accession>L0HSM7</accession>
<dbReference type="InterPro" id="IPR016174">
    <property type="entry name" value="Di-haem_cyt_TM"/>
</dbReference>
<comment type="subcellular location">
    <subcellularLocation>
        <location evidence="2">Mitochondrion inner membrane</location>
        <topology evidence="2">Multi-pass membrane protein</topology>
    </subcellularLocation>
</comment>
<dbReference type="EMBL" id="JX978468">
    <property type="protein sequence ID" value="AGB07380.1"/>
    <property type="molecule type" value="Genomic_DNA"/>
</dbReference>
<feature type="transmembrane region" description="Helical" evidence="16">
    <location>
        <begin position="348"/>
        <end position="368"/>
    </location>
</feature>
<dbReference type="Gene3D" id="1.20.810.10">
    <property type="entry name" value="Cytochrome Bc1 Complex, Chain C"/>
    <property type="match status" value="1"/>
</dbReference>
<feature type="transmembrane region" description="Helical" evidence="16">
    <location>
        <begin position="37"/>
        <end position="57"/>
    </location>
</feature>
<keyword evidence="11 16" id="KW-1133">Transmembrane helix</keyword>
<feature type="transmembrane region" description="Helical" evidence="16">
    <location>
        <begin position="141"/>
        <end position="167"/>
    </location>
</feature>
<comment type="cofactor">
    <cofactor evidence="16">
        <name>heme b</name>
        <dbReference type="ChEBI" id="CHEBI:60344"/>
    </cofactor>
    <text evidence="16">Binds 2 heme groups non-covalently.</text>
</comment>
<dbReference type="Pfam" id="PF00032">
    <property type="entry name" value="Cytochrom_B_C"/>
    <property type="match status" value="1"/>
</dbReference>
<evidence type="ECO:0000256" key="6">
    <source>
        <dbReference type="ARBA" id="ARBA00022660"/>
    </source>
</evidence>
<dbReference type="GO" id="GO:0008121">
    <property type="term" value="F:quinol-cytochrome-c reductase activity"/>
    <property type="evidence" value="ECO:0007669"/>
    <property type="project" value="TreeGrafter"/>
</dbReference>
<evidence type="ECO:0000256" key="13">
    <source>
        <dbReference type="ARBA" id="ARBA00023075"/>
    </source>
</evidence>
<evidence type="ECO:0000256" key="8">
    <source>
        <dbReference type="ARBA" id="ARBA00022723"/>
    </source>
</evidence>
<comment type="similarity">
    <text evidence="16">Belongs to the cytochrome b family.</text>
</comment>
<dbReference type="PROSITE" id="PS51002">
    <property type="entry name" value="CYTB_NTER"/>
    <property type="match status" value="1"/>
</dbReference>
<evidence type="ECO:0000259" key="17">
    <source>
        <dbReference type="PROSITE" id="PS51002"/>
    </source>
</evidence>
<sequence length="371" mass="41658">MPHSRLKNLNLTKGIIGMLIDLASPINLSYLYNLGSILGGLLLSQVITGIFLAMYYAPTSLQAFDSTVNIMKDVGYGYLIRYLHLNGASFFFMALYLHLGRALYYSSWRSSHVYSIGVTILILSMATAFLGYVLPYGQMSYYAATVIINLLSAIPVTGSTIVIYLWGGYSVSTPTLNRFLSLHYLLPFIIILLVIIHISLLHGYGSTNPLSIRSDANKIPFYYGYITKDLYGFLIVLTLLEFVLFFHPHLFSDPQNFIKANSLVTPTHIKPEYYFLFAYAILRSIPNKLGGVIALISSLAIFYCFSAQAFNPHFLAPSSILRKILFWSFIHIVLLLSILGALPIEEPFIFLNSFLTPAYYLFLTAILFSSI</sequence>
<evidence type="ECO:0000313" key="19">
    <source>
        <dbReference type="EMBL" id="AGB07380.1"/>
    </source>
</evidence>
<keyword evidence="5 16" id="KW-0349">Heme</keyword>
<evidence type="ECO:0000256" key="15">
    <source>
        <dbReference type="ARBA" id="ARBA00023136"/>
    </source>
</evidence>
<keyword evidence="4 16" id="KW-0813">Transport</keyword>
<dbReference type="CDD" id="cd00284">
    <property type="entry name" value="Cytochrome_b_N"/>
    <property type="match status" value="1"/>
</dbReference>
<feature type="transmembrane region" description="Helical" evidence="16">
    <location>
        <begin position="78"/>
        <end position="99"/>
    </location>
</feature>
<evidence type="ECO:0000256" key="3">
    <source>
        <dbReference type="ARBA" id="ARBA00013531"/>
    </source>
</evidence>
<dbReference type="Pfam" id="PF00033">
    <property type="entry name" value="Cytochrome_B"/>
    <property type="match status" value="1"/>
</dbReference>
<evidence type="ECO:0000256" key="9">
    <source>
        <dbReference type="ARBA" id="ARBA00022792"/>
    </source>
</evidence>
<organism evidence="19">
    <name type="scientific">Clathrina clathrus</name>
    <name type="common">Mediterranean sponge</name>
    <dbReference type="NCBI Taxonomy" id="1031547"/>
    <lineage>
        <taxon>Eukaryota</taxon>
        <taxon>Metazoa</taxon>
        <taxon>Porifera</taxon>
        <taxon>Calcarea</taxon>
        <taxon>Calcinea</taxon>
        <taxon>Clathrinida</taxon>
        <taxon>Clathrinidae</taxon>
        <taxon>Clathrina</taxon>
    </lineage>
</organism>
<keyword evidence="14 16" id="KW-0496">Mitochondrion</keyword>
<feature type="transmembrane region" description="Helical" evidence="16">
    <location>
        <begin position="324"/>
        <end position="342"/>
    </location>
</feature>
<dbReference type="InterPro" id="IPR048259">
    <property type="entry name" value="Cytochrome_b_N_euk/bac"/>
</dbReference>
<keyword evidence="7 16" id="KW-0812">Transmembrane</keyword>
<keyword evidence="9" id="KW-0999">Mitochondrion inner membrane</keyword>
<proteinExistence type="inferred from homology"/>
<keyword evidence="19" id="KW-0560">Oxidoreductase</keyword>
<feature type="transmembrane region" description="Helical" evidence="16">
    <location>
        <begin position="222"/>
        <end position="246"/>
    </location>
</feature>
<feature type="transmembrane region" description="Helical" evidence="16">
    <location>
        <begin position="111"/>
        <end position="134"/>
    </location>
</feature>
<evidence type="ECO:0000259" key="18">
    <source>
        <dbReference type="PROSITE" id="PS51003"/>
    </source>
</evidence>
<feature type="transmembrane region" description="Helical" evidence="16">
    <location>
        <begin position="292"/>
        <end position="312"/>
    </location>
</feature>
<keyword evidence="13" id="KW-0830">Ubiquinone</keyword>
<evidence type="ECO:0000256" key="7">
    <source>
        <dbReference type="ARBA" id="ARBA00022692"/>
    </source>
</evidence>
<feature type="transmembrane region" description="Helical" evidence="16">
    <location>
        <begin position="179"/>
        <end position="201"/>
    </location>
</feature>
<keyword evidence="12 16" id="KW-0408">Iron</keyword>
<evidence type="ECO:0000256" key="5">
    <source>
        <dbReference type="ARBA" id="ARBA00022617"/>
    </source>
</evidence>
<evidence type="ECO:0000256" key="4">
    <source>
        <dbReference type="ARBA" id="ARBA00022448"/>
    </source>
</evidence>
<dbReference type="AlphaFoldDB" id="L0HSM7"/>
<dbReference type="PANTHER" id="PTHR19271:SF16">
    <property type="entry name" value="CYTOCHROME B"/>
    <property type="match status" value="1"/>
</dbReference>
<evidence type="ECO:0000256" key="12">
    <source>
        <dbReference type="ARBA" id="ARBA00023004"/>
    </source>
</evidence>
<dbReference type="InterPro" id="IPR036150">
    <property type="entry name" value="Cyt_b/b6_C_sf"/>
</dbReference>
<geneLocation type="mitochondrion" evidence="19"/>
<evidence type="ECO:0000256" key="16">
    <source>
        <dbReference type="RuleBase" id="RU362117"/>
    </source>
</evidence>
<dbReference type="GO" id="GO:0046872">
    <property type="term" value="F:metal ion binding"/>
    <property type="evidence" value="ECO:0007669"/>
    <property type="project" value="UniProtKB-UniRule"/>
</dbReference>